<dbReference type="PANTHER" id="PTHR17605">
    <property type="entry name" value="RIBOSOME BIOGENESIS PROTEIN BOP1 BLOCK OF PROLIFERATION 1 PROTEIN"/>
    <property type="match status" value="1"/>
</dbReference>
<feature type="region of interest" description="Disordered" evidence="7">
    <location>
        <begin position="63"/>
        <end position="84"/>
    </location>
</feature>
<evidence type="ECO:0000256" key="5">
    <source>
        <dbReference type="ARBA" id="ARBA00022737"/>
    </source>
</evidence>
<name>A0A7R5K4P3_9PASS</name>
<dbReference type="SMART" id="SM01035">
    <property type="entry name" value="BOP1NT"/>
    <property type="match status" value="1"/>
</dbReference>
<dbReference type="Pfam" id="PF08145">
    <property type="entry name" value="BOP1NT"/>
    <property type="match status" value="1"/>
</dbReference>
<feature type="non-terminal residue" evidence="10">
    <location>
        <position position="336"/>
    </location>
</feature>
<dbReference type="InterPro" id="IPR012953">
    <property type="entry name" value="BOP1_N_dom"/>
</dbReference>
<dbReference type="GO" id="GO:0070545">
    <property type="term" value="C:PeBoW complex"/>
    <property type="evidence" value="ECO:0007669"/>
    <property type="project" value="TreeGrafter"/>
</dbReference>
<organism evidence="9 10">
    <name type="scientific">Pipra filicauda</name>
    <name type="common">Wire-tailed manakin</name>
    <dbReference type="NCBI Taxonomy" id="649802"/>
    <lineage>
        <taxon>Eukaryota</taxon>
        <taxon>Metazoa</taxon>
        <taxon>Chordata</taxon>
        <taxon>Craniata</taxon>
        <taxon>Vertebrata</taxon>
        <taxon>Euteleostomi</taxon>
        <taxon>Archelosauria</taxon>
        <taxon>Archosauria</taxon>
        <taxon>Dinosauria</taxon>
        <taxon>Saurischia</taxon>
        <taxon>Theropoda</taxon>
        <taxon>Coelurosauria</taxon>
        <taxon>Aves</taxon>
        <taxon>Neognathae</taxon>
        <taxon>Neoaves</taxon>
        <taxon>Telluraves</taxon>
        <taxon>Australaves</taxon>
        <taxon>Passeriformes</taxon>
        <taxon>Pipridae</taxon>
        <taxon>Pipra</taxon>
    </lineage>
</organism>
<accession>A0A7R5K4P3</accession>
<evidence type="ECO:0000313" key="10">
    <source>
        <dbReference type="RefSeq" id="XP_039234520.1"/>
    </source>
</evidence>
<dbReference type="RefSeq" id="XP_039234520.1">
    <property type="nucleotide sequence ID" value="XM_039378586.1"/>
</dbReference>
<dbReference type="InterPro" id="IPR028598">
    <property type="entry name" value="BOP1/Erb1"/>
</dbReference>
<comment type="subcellular location">
    <subcellularLocation>
        <location evidence="1">Nucleus</location>
        <location evidence="1">Nucleolus</location>
    </subcellularLocation>
</comment>
<evidence type="ECO:0000256" key="7">
    <source>
        <dbReference type="SAM" id="MobiDB-lite"/>
    </source>
</evidence>
<feature type="domain" description="BOP1 N-terminal" evidence="8">
    <location>
        <begin position="225"/>
        <end position="336"/>
    </location>
</feature>
<evidence type="ECO:0000256" key="1">
    <source>
        <dbReference type="ARBA" id="ARBA00004604"/>
    </source>
</evidence>
<dbReference type="InParanoid" id="A0A7R5K4P3"/>
<dbReference type="AlphaFoldDB" id="A0A7R5K4P3"/>
<gene>
    <name evidence="10" type="primary">BOP1</name>
</gene>
<keyword evidence="3" id="KW-0698">rRNA processing</keyword>
<dbReference type="CTD" id="23246"/>
<evidence type="ECO:0000256" key="4">
    <source>
        <dbReference type="ARBA" id="ARBA00022574"/>
    </source>
</evidence>
<evidence type="ECO:0000256" key="6">
    <source>
        <dbReference type="ARBA" id="ARBA00023242"/>
    </source>
</evidence>
<evidence type="ECO:0000313" key="9">
    <source>
        <dbReference type="Proteomes" id="UP000504627"/>
    </source>
</evidence>
<evidence type="ECO:0000256" key="2">
    <source>
        <dbReference type="ARBA" id="ARBA00022517"/>
    </source>
</evidence>
<dbReference type="GO" id="GO:0043021">
    <property type="term" value="F:ribonucleoprotein complex binding"/>
    <property type="evidence" value="ECO:0007669"/>
    <property type="project" value="TreeGrafter"/>
</dbReference>
<feature type="region of interest" description="Disordered" evidence="7">
    <location>
        <begin position="1"/>
        <end position="47"/>
    </location>
</feature>
<keyword evidence="5" id="KW-0677">Repeat</keyword>
<keyword evidence="4" id="KW-0853">WD repeat</keyword>
<protein>
    <submittedName>
        <fullName evidence="10">Ribosome biogenesis protein BOP1</fullName>
    </submittedName>
</protein>
<proteinExistence type="predicted"/>
<keyword evidence="6" id="KW-0539">Nucleus</keyword>
<reference evidence="10" key="1">
    <citation type="submission" date="2025-08" db="UniProtKB">
        <authorList>
            <consortium name="RefSeq"/>
        </authorList>
    </citation>
    <scope>IDENTIFICATION</scope>
    <source>
        <tissue evidence="10">Muscle</tissue>
    </source>
</reference>
<evidence type="ECO:0000259" key="8">
    <source>
        <dbReference type="SMART" id="SM01035"/>
    </source>
</evidence>
<dbReference type="Proteomes" id="UP000504627">
    <property type="component" value="Unplaced"/>
</dbReference>
<feature type="compositionally biased region" description="Low complexity" evidence="7">
    <location>
        <begin position="63"/>
        <end position="77"/>
    </location>
</feature>
<dbReference type="GO" id="GO:0000463">
    <property type="term" value="P:maturation of LSU-rRNA from tricistronic rRNA transcript (SSU-rRNA, 5.8S rRNA, LSU-rRNA)"/>
    <property type="evidence" value="ECO:0007669"/>
    <property type="project" value="TreeGrafter"/>
</dbReference>
<evidence type="ECO:0000256" key="3">
    <source>
        <dbReference type="ARBA" id="ARBA00022552"/>
    </source>
</evidence>
<sequence length="336" mass="36554">MPFKPDPSRRSGTAGPPNSWATHPAPSPASPPSPEHPTHQLPLVAEAESADLFGLGAVGVPRRGAAASSTSSSTSPGVREEGGRGVARLPVAARLAHQQHVAQVGDVAGGQAQGLDLGELPVGRLGGDEGAQRGEGGVDAVGAVALPRVRRVPLPRLPRQPRRRRRLLGPAPLARLQRVALGVQVEGLLVRARALAAVLLVLRQHADLGVQDIRNTVGNIPMEWYQDFPHIGYNLDGKKIYKPIRNKDELDMFLEKMENPDYWRTVQDRLTGADVKLTDEQVELVQRLQKGQFGDVNFDPYEPAVDFFTHEVMIHPVTNRPADKRSFIPSLIEKEK</sequence>
<dbReference type="GO" id="GO:0030687">
    <property type="term" value="C:preribosome, large subunit precursor"/>
    <property type="evidence" value="ECO:0007669"/>
    <property type="project" value="TreeGrafter"/>
</dbReference>
<dbReference type="PANTHER" id="PTHR17605:SF0">
    <property type="entry name" value="RIBOSOME BIOGENESIS PROTEIN BOP1"/>
    <property type="match status" value="1"/>
</dbReference>
<keyword evidence="2" id="KW-0690">Ribosome biogenesis</keyword>
<dbReference type="GeneID" id="113990291"/>
<keyword evidence="9" id="KW-1185">Reference proteome</keyword>
<feature type="compositionally biased region" description="Pro residues" evidence="7">
    <location>
        <begin position="25"/>
        <end position="35"/>
    </location>
</feature>